<dbReference type="PANTHER" id="PTHR30213:SF0">
    <property type="entry name" value="UPF0761 MEMBRANE PROTEIN YIHY"/>
    <property type="match status" value="1"/>
</dbReference>
<dbReference type="Pfam" id="PF03631">
    <property type="entry name" value="Virul_fac_BrkB"/>
    <property type="match status" value="1"/>
</dbReference>
<organism evidence="8 9">
    <name type="scientific">Sphingomonas cynarae</name>
    <dbReference type="NCBI Taxonomy" id="930197"/>
    <lineage>
        <taxon>Bacteria</taxon>
        <taxon>Pseudomonadati</taxon>
        <taxon>Pseudomonadota</taxon>
        <taxon>Alphaproteobacteria</taxon>
        <taxon>Sphingomonadales</taxon>
        <taxon>Sphingomonadaceae</taxon>
        <taxon>Sphingomonas</taxon>
    </lineage>
</organism>
<evidence type="ECO:0000256" key="6">
    <source>
        <dbReference type="SAM" id="MobiDB-lite"/>
    </source>
</evidence>
<dbReference type="NCBIfam" id="TIGR00765">
    <property type="entry name" value="yihY_not_rbn"/>
    <property type="match status" value="1"/>
</dbReference>
<dbReference type="EMBL" id="BAABBF010000002">
    <property type="protein sequence ID" value="GAA3700613.1"/>
    <property type="molecule type" value="Genomic_DNA"/>
</dbReference>
<keyword evidence="4 7" id="KW-1133">Transmembrane helix</keyword>
<evidence type="ECO:0000256" key="1">
    <source>
        <dbReference type="ARBA" id="ARBA00004651"/>
    </source>
</evidence>
<evidence type="ECO:0000313" key="8">
    <source>
        <dbReference type="EMBL" id="GAA3700613.1"/>
    </source>
</evidence>
<feature type="region of interest" description="Disordered" evidence="6">
    <location>
        <begin position="1"/>
        <end position="27"/>
    </location>
</feature>
<comment type="caution">
    <text evidence="8">The sequence shown here is derived from an EMBL/GenBank/DDBJ whole genome shotgun (WGS) entry which is preliminary data.</text>
</comment>
<feature type="transmembrane region" description="Helical" evidence="7">
    <location>
        <begin position="163"/>
        <end position="186"/>
    </location>
</feature>
<sequence>MTNETPRAANDGAGGAAKEPGHAAHSPWAIPAKGWKAILVRTWREAGEDNIGLIAAGVAFYAFLSIVPLLGAVVLIYGIVADPSTVSANVAALTGVMPRQVAAMIGEQLLQVVTTSKDAKGFGLVLALALALYGAMRGSEAVVTALNVAYEEHEDRGFVKQKLLALGVTLGAVVVALAAILSVAMMAFLDSLIPGAPPAVLVLTRLVSYLILAGLGAAGAATLYRYGPDRAHAKWAWLTPGSVAATVIWIAMTVGFGFYVANFGSYDATYGSLGAIVVMLTWLSLSAYVFLLGAELNSELERQTDVDTTIGPDRPPGERGAAVANDAGPPRAPASIPPVWIGVAGLAVMRAGKPIGVALIATAIALRWRGKR</sequence>
<name>A0ABP7D7Q7_9SPHN</name>
<feature type="transmembrane region" description="Helical" evidence="7">
    <location>
        <begin position="51"/>
        <end position="80"/>
    </location>
</feature>
<accession>A0ABP7D7Q7</accession>
<keyword evidence="9" id="KW-1185">Reference proteome</keyword>
<dbReference type="RefSeq" id="WP_344692130.1">
    <property type="nucleotide sequence ID" value="NZ_BAABBF010000002.1"/>
</dbReference>
<evidence type="ECO:0000256" key="4">
    <source>
        <dbReference type="ARBA" id="ARBA00022989"/>
    </source>
</evidence>
<dbReference type="PANTHER" id="PTHR30213">
    <property type="entry name" value="INNER MEMBRANE PROTEIN YHJD"/>
    <property type="match status" value="1"/>
</dbReference>
<keyword evidence="3 7" id="KW-0812">Transmembrane</keyword>
<keyword evidence="5 7" id="KW-0472">Membrane</keyword>
<dbReference type="Proteomes" id="UP001500523">
    <property type="component" value="Unassembled WGS sequence"/>
</dbReference>
<feature type="transmembrane region" description="Helical" evidence="7">
    <location>
        <begin position="236"/>
        <end position="261"/>
    </location>
</feature>
<evidence type="ECO:0000313" key="9">
    <source>
        <dbReference type="Proteomes" id="UP001500523"/>
    </source>
</evidence>
<gene>
    <name evidence="8" type="ORF">GCM10022268_08300</name>
</gene>
<evidence type="ECO:0000256" key="5">
    <source>
        <dbReference type="ARBA" id="ARBA00023136"/>
    </source>
</evidence>
<feature type="transmembrane region" description="Helical" evidence="7">
    <location>
        <begin position="119"/>
        <end position="136"/>
    </location>
</feature>
<feature type="transmembrane region" description="Helical" evidence="7">
    <location>
        <begin position="273"/>
        <end position="294"/>
    </location>
</feature>
<protein>
    <submittedName>
        <fullName evidence="8">YihY/virulence factor BrkB family protein</fullName>
    </submittedName>
</protein>
<reference evidence="9" key="1">
    <citation type="journal article" date="2019" name="Int. J. Syst. Evol. Microbiol.">
        <title>The Global Catalogue of Microorganisms (GCM) 10K type strain sequencing project: providing services to taxonomists for standard genome sequencing and annotation.</title>
        <authorList>
            <consortium name="The Broad Institute Genomics Platform"/>
            <consortium name="The Broad Institute Genome Sequencing Center for Infectious Disease"/>
            <person name="Wu L."/>
            <person name="Ma J."/>
        </authorList>
    </citation>
    <scope>NUCLEOTIDE SEQUENCE [LARGE SCALE GENOMIC DNA]</scope>
    <source>
        <strain evidence="9">JCM 17498</strain>
    </source>
</reference>
<evidence type="ECO:0000256" key="7">
    <source>
        <dbReference type="SAM" id="Phobius"/>
    </source>
</evidence>
<keyword evidence="2" id="KW-1003">Cell membrane</keyword>
<feature type="region of interest" description="Disordered" evidence="6">
    <location>
        <begin position="306"/>
        <end position="330"/>
    </location>
</feature>
<evidence type="ECO:0000256" key="2">
    <source>
        <dbReference type="ARBA" id="ARBA00022475"/>
    </source>
</evidence>
<comment type="subcellular location">
    <subcellularLocation>
        <location evidence="1">Cell membrane</location>
        <topology evidence="1">Multi-pass membrane protein</topology>
    </subcellularLocation>
</comment>
<feature type="transmembrane region" description="Helical" evidence="7">
    <location>
        <begin position="206"/>
        <end position="224"/>
    </location>
</feature>
<dbReference type="InterPro" id="IPR017039">
    <property type="entry name" value="Virul_fac_BrkB"/>
</dbReference>
<proteinExistence type="predicted"/>
<evidence type="ECO:0000256" key="3">
    <source>
        <dbReference type="ARBA" id="ARBA00022692"/>
    </source>
</evidence>